<reference evidence="3 4" key="1">
    <citation type="submission" date="2021-04" db="EMBL/GenBank/DDBJ databases">
        <title>Ruania sp. nov., isolated from sandy soil of mangrove forest.</title>
        <authorList>
            <person name="Ge X."/>
            <person name="Huang R."/>
            <person name="Liu W."/>
        </authorList>
    </citation>
    <scope>NUCLEOTIDE SEQUENCE [LARGE SCALE GENOMIC DNA]</scope>
    <source>
        <strain evidence="3 4">N2-46</strain>
    </source>
</reference>
<dbReference type="Proteomes" id="UP000826651">
    <property type="component" value="Unassembled WGS sequence"/>
</dbReference>
<dbReference type="SMART" id="SM00093">
    <property type="entry name" value="SERPIN"/>
    <property type="match status" value="1"/>
</dbReference>
<proteinExistence type="inferred from homology"/>
<evidence type="ECO:0000256" key="1">
    <source>
        <dbReference type="RuleBase" id="RU000411"/>
    </source>
</evidence>
<gene>
    <name evidence="3" type="ORF">KCQ71_05845</name>
</gene>
<dbReference type="InterPro" id="IPR000215">
    <property type="entry name" value="Serpin_fam"/>
</dbReference>
<dbReference type="InterPro" id="IPR023796">
    <property type="entry name" value="Serpin_dom"/>
</dbReference>
<evidence type="ECO:0000313" key="3">
    <source>
        <dbReference type="EMBL" id="MBZ2195667.1"/>
    </source>
</evidence>
<dbReference type="RefSeq" id="WP_223403800.1">
    <property type="nucleotide sequence ID" value="NZ_JAGSHT010000005.1"/>
</dbReference>
<dbReference type="PANTHER" id="PTHR11461">
    <property type="entry name" value="SERINE PROTEASE INHIBITOR, SERPIN"/>
    <property type="match status" value="1"/>
</dbReference>
<comment type="similarity">
    <text evidence="1">Belongs to the serpin family.</text>
</comment>
<comment type="caution">
    <text evidence="3">The sequence shown here is derived from an EMBL/GenBank/DDBJ whole genome shotgun (WGS) entry which is preliminary data.</text>
</comment>
<dbReference type="InterPro" id="IPR042185">
    <property type="entry name" value="Serpin_sf_2"/>
</dbReference>
<dbReference type="InterPro" id="IPR036186">
    <property type="entry name" value="Serpin_sf"/>
</dbReference>
<sequence length="440" mass="45035">MGRGSMRTGGRGSMGARASVAGLGIMLLVLAGCTSPNGTTPGLDVLESRAPRAAVAVTDVPVAAAATVAAASGLGARLMDAAPDENLVVSPISVLVAFGMLREGAATTTAAELDAVLGFPAEQRGEAMNALLRQLELHDGDPGEVPAGEVPDVPVLRVADQVFLQEGFAVQQPFLDALATHYGANAVQVDFTATGRAGGRAVVDDWVAEHTGGQIEAAPVPFDRSTRLALLNTVYLAAAWQEPFGDGTSLGQFHRPDGTMATARFLEETRDLAYFVGADGAAAVRIPYTADFAMDVVLAPEGRWAPAGWPAVAAGLDAAAGAPVPVELTLPTWEHTTSLDLRSMLREAGLSETLGVAPDLSGIAPGLYVSAAAHEATITVDSAGTVAAAVTSVAVGEASAEVTPDAVVFRADRPFAYRIVHLPTAVPVFMGQVVDPGEGE</sequence>
<organism evidence="3 4">
    <name type="scientific">Occultella gossypii</name>
    <dbReference type="NCBI Taxonomy" id="2800820"/>
    <lineage>
        <taxon>Bacteria</taxon>
        <taxon>Bacillati</taxon>
        <taxon>Actinomycetota</taxon>
        <taxon>Actinomycetes</taxon>
        <taxon>Micrococcales</taxon>
        <taxon>Ruaniaceae</taxon>
        <taxon>Occultella</taxon>
    </lineage>
</organism>
<protein>
    <submittedName>
        <fullName evidence="3">Serpin family protein</fullName>
    </submittedName>
</protein>
<dbReference type="PROSITE" id="PS51257">
    <property type="entry name" value="PROKAR_LIPOPROTEIN"/>
    <property type="match status" value="1"/>
</dbReference>
<dbReference type="Gene3D" id="3.30.497.10">
    <property type="entry name" value="Antithrombin, subunit I, domain 2"/>
    <property type="match status" value="1"/>
</dbReference>
<dbReference type="PANTHER" id="PTHR11461:SF211">
    <property type="entry name" value="GH10112P-RELATED"/>
    <property type="match status" value="1"/>
</dbReference>
<evidence type="ECO:0000259" key="2">
    <source>
        <dbReference type="SMART" id="SM00093"/>
    </source>
</evidence>
<feature type="domain" description="Serpin" evidence="2">
    <location>
        <begin position="77"/>
        <end position="436"/>
    </location>
</feature>
<dbReference type="SUPFAM" id="SSF56574">
    <property type="entry name" value="Serpins"/>
    <property type="match status" value="1"/>
</dbReference>
<dbReference type="InterPro" id="IPR042178">
    <property type="entry name" value="Serpin_sf_1"/>
</dbReference>
<dbReference type="Gene3D" id="2.30.39.10">
    <property type="entry name" value="Alpha-1-antitrypsin, domain 1"/>
    <property type="match status" value="1"/>
</dbReference>
<keyword evidence="4" id="KW-1185">Reference proteome</keyword>
<evidence type="ECO:0000313" key="4">
    <source>
        <dbReference type="Proteomes" id="UP000826651"/>
    </source>
</evidence>
<accession>A0ABS7S5V6</accession>
<dbReference type="EMBL" id="JAGSHT010000005">
    <property type="protein sequence ID" value="MBZ2195667.1"/>
    <property type="molecule type" value="Genomic_DNA"/>
</dbReference>
<name>A0ABS7S5V6_9MICO</name>
<dbReference type="Pfam" id="PF00079">
    <property type="entry name" value="Serpin"/>
    <property type="match status" value="1"/>
</dbReference>